<sequence>MVWTIQTATKSETKRAECLDWLDTEEGLVLYVTFGSQAHPEEAQMRKIGKGLEGLEVSFLWVVRGDPVLDDEFEVHVKVRGLVARFHKSECSAIVMLVGPYLDKH</sequence>
<dbReference type="SUPFAM" id="SSF53756">
    <property type="entry name" value="UDP-Glycosyltransferase/glycogen phosphorylase"/>
    <property type="match status" value="1"/>
</dbReference>
<gene>
    <name evidence="2" type="ORF">AMTR_s00080p00130330</name>
</gene>
<dbReference type="Proteomes" id="UP000017836">
    <property type="component" value="Unassembled WGS sequence"/>
</dbReference>
<evidence type="ECO:0000313" key="3">
    <source>
        <dbReference type="Proteomes" id="UP000017836"/>
    </source>
</evidence>
<keyword evidence="3" id="KW-1185">Reference proteome</keyword>
<dbReference type="PANTHER" id="PTHR48047:SF51">
    <property type="entry name" value="GLYCOSYLTRANSFERASE"/>
    <property type="match status" value="1"/>
</dbReference>
<comment type="similarity">
    <text evidence="1">Belongs to the UDP-glycosyltransferase family.</text>
</comment>
<proteinExistence type="inferred from homology"/>
<dbReference type="Gramene" id="ERN04941">
    <property type="protein sequence ID" value="ERN04941"/>
    <property type="gene ID" value="AMTR_s00080p00130330"/>
</dbReference>
<evidence type="ECO:0000256" key="1">
    <source>
        <dbReference type="ARBA" id="ARBA00009995"/>
    </source>
</evidence>
<dbReference type="Gene3D" id="3.40.50.2000">
    <property type="entry name" value="Glycogen Phosphorylase B"/>
    <property type="match status" value="1"/>
</dbReference>
<evidence type="ECO:0000313" key="2">
    <source>
        <dbReference type="EMBL" id="ERN04941.1"/>
    </source>
</evidence>
<name>W1PBF1_AMBTC</name>
<dbReference type="EMBL" id="KI394095">
    <property type="protein sequence ID" value="ERN04941.1"/>
    <property type="molecule type" value="Genomic_DNA"/>
</dbReference>
<dbReference type="AlphaFoldDB" id="W1PBF1"/>
<protein>
    <submittedName>
        <fullName evidence="2">Uncharacterized protein</fullName>
    </submittedName>
</protein>
<dbReference type="HOGENOM" id="CLU_2240241_0_0_1"/>
<organism evidence="2 3">
    <name type="scientific">Amborella trichopoda</name>
    <dbReference type="NCBI Taxonomy" id="13333"/>
    <lineage>
        <taxon>Eukaryota</taxon>
        <taxon>Viridiplantae</taxon>
        <taxon>Streptophyta</taxon>
        <taxon>Embryophyta</taxon>
        <taxon>Tracheophyta</taxon>
        <taxon>Spermatophyta</taxon>
        <taxon>Magnoliopsida</taxon>
        <taxon>Amborellales</taxon>
        <taxon>Amborellaceae</taxon>
        <taxon>Amborella</taxon>
    </lineage>
</organism>
<accession>W1PBF1</accession>
<dbReference type="PANTHER" id="PTHR48047">
    <property type="entry name" value="GLYCOSYLTRANSFERASE"/>
    <property type="match status" value="1"/>
</dbReference>
<dbReference type="eggNOG" id="KOG1192">
    <property type="taxonomic scope" value="Eukaryota"/>
</dbReference>
<reference evidence="3" key="1">
    <citation type="journal article" date="2013" name="Science">
        <title>The Amborella genome and the evolution of flowering plants.</title>
        <authorList>
            <consortium name="Amborella Genome Project"/>
        </authorList>
    </citation>
    <scope>NUCLEOTIDE SEQUENCE [LARGE SCALE GENOMIC DNA]</scope>
</reference>